<dbReference type="EMBL" id="HG938354">
    <property type="protein sequence ID" value="CDN51986.1"/>
    <property type="molecule type" value="Genomic_DNA"/>
</dbReference>
<evidence type="ECO:0000256" key="7">
    <source>
        <dbReference type="RuleBase" id="RU003812"/>
    </source>
</evidence>
<comment type="similarity">
    <text evidence="6">Belongs to the NAD synthetase family.</text>
</comment>
<name>A0A068T1Q9_NEOGA</name>
<organism evidence="10 11">
    <name type="scientific">Neorhizobium galegae bv. orientalis str. HAMBI 540</name>
    <dbReference type="NCBI Taxonomy" id="1028800"/>
    <lineage>
        <taxon>Bacteria</taxon>
        <taxon>Pseudomonadati</taxon>
        <taxon>Pseudomonadota</taxon>
        <taxon>Alphaproteobacteria</taxon>
        <taxon>Hyphomicrobiales</taxon>
        <taxon>Rhizobiaceae</taxon>
        <taxon>Rhizobium/Agrobacterium group</taxon>
        <taxon>Neorhizobium</taxon>
    </lineage>
</organism>
<feature type="region of interest" description="Disordered" evidence="8">
    <location>
        <begin position="155"/>
        <end position="215"/>
    </location>
</feature>
<dbReference type="SUPFAM" id="SSF52402">
    <property type="entry name" value="Adenine nucleotide alpha hydrolases-like"/>
    <property type="match status" value="1"/>
</dbReference>
<dbReference type="EC" id="6.3.1.5" evidence="7"/>
<dbReference type="PATRIC" id="fig|1028800.3.peg.5955"/>
<evidence type="ECO:0000256" key="8">
    <source>
        <dbReference type="SAM" id="MobiDB-lite"/>
    </source>
</evidence>
<dbReference type="InterPro" id="IPR022310">
    <property type="entry name" value="NAD/GMP_synthase"/>
</dbReference>
<protein>
    <recommendedName>
        <fullName evidence="7">NH(3)-dependent NAD(+) synthetase</fullName>
        <ecNumber evidence="7">6.3.1.5</ecNumber>
    </recommendedName>
</protein>
<dbReference type="InterPro" id="IPR014729">
    <property type="entry name" value="Rossmann-like_a/b/a_fold"/>
</dbReference>
<gene>
    <name evidence="10" type="ORF">RG540_PA13100</name>
</gene>
<dbReference type="GO" id="GO:0008795">
    <property type="term" value="F:NAD+ synthase activity"/>
    <property type="evidence" value="ECO:0007669"/>
    <property type="project" value="UniProtKB-EC"/>
</dbReference>
<evidence type="ECO:0000256" key="3">
    <source>
        <dbReference type="ARBA" id="ARBA00022741"/>
    </source>
</evidence>
<dbReference type="AlphaFoldDB" id="A0A068T1Q9"/>
<keyword evidence="4 6" id="KW-0067">ATP-binding</keyword>
<dbReference type="eggNOG" id="COG0171">
    <property type="taxonomic scope" value="Bacteria"/>
</dbReference>
<dbReference type="UniPathway" id="UPA00253">
    <property type="reaction ID" value="UER00333"/>
</dbReference>
<keyword evidence="2 6" id="KW-0436">Ligase</keyword>
<geneLocation type="plasmid" evidence="11">
    <name>II</name>
</geneLocation>
<keyword evidence="5 6" id="KW-0520">NAD</keyword>
<dbReference type="GO" id="GO:0005524">
    <property type="term" value="F:ATP binding"/>
    <property type="evidence" value="ECO:0007669"/>
    <property type="project" value="UniProtKB-KW"/>
</dbReference>
<dbReference type="InterPro" id="IPR003694">
    <property type="entry name" value="NAD_synthase"/>
</dbReference>
<evidence type="ECO:0000256" key="2">
    <source>
        <dbReference type="ARBA" id="ARBA00022598"/>
    </source>
</evidence>
<proteinExistence type="inferred from homology"/>
<reference evidence="11" key="1">
    <citation type="journal article" date="2014" name="BMC Genomics">
        <title>Genome sequencing of two Neorhizobium galegae strains reveals a noeT gene responsible for the unusual acetylation of the nodulation factors.</title>
        <authorList>
            <person name="Osterman J."/>
            <person name="Marsh J."/>
            <person name="Laine P.K."/>
            <person name="Zeng Z."/>
            <person name="Alatalo E."/>
            <person name="Sullivan J.T."/>
            <person name="Young J.P."/>
            <person name="Thomas-Oates J."/>
            <person name="Paulin L."/>
            <person name="Lindstrom K."/>
        </authorList>
    </citation>
    <scope>NUCLEOTIDE SEQUENCE [LARGE SCALE GENOMIC DNA]</scope>
    <source>
        <strain evidence="11">HAMBI 540</strain>
    </source>
</reference>
<keyword evidence="11" id="KW-1185">Reference proteome</keyword>
<evidence type="ECO:0000259" key="9">
    <source>
        <dbReference type="Pfam" id="PF02540"/>
    </source>
</evidence>
<dbReference type="HOGENOM" id="CLU_1282087_0_0_5"/>
<dbReference type="GO" id="GO:0005737">
    <property type="term" value="C:cytoplasm"/>
    <property type="evidence" value="ECO:0007669"/>
    <property type="project" value="InterPro"/>
</dbReference>
<dbReference type="NCBIfam" id="TIGR00552">
    <property type="entry name" value="nadE"/>
    <property type="match status" value="1"/>
</dbReference>
<keyword evidence="3 6" id="KW-0547">Nucleotide-binding</keyword>
<dbReference type="Gene3D" id="3.40.50.620">
    <property type="entry name" value="HUPs"/>
    <property type="match status" value="1"/>
</dbReference>
<evidence type="ECO:0000256" key="5">
    <source>
        <dbReference type="ARBA" id="ARBA00023027"/>
    </source>
</evidence>
<feature type="domain" description="NAD/GMP synthase" evidence="9">
    <location>
        <begin position="11"/>
        <end position="141"/>
    </location>
</feature>
<dbReference type="GO" id="GO:0009435">
    <property type="term" value="P:NAD+ biosynthetic process"/>
    <property type="evidence" value="ECO:0007669"/>
    <property type="project" value="UniProtKB-UniPathway"/>
</dbReference>
<evidence type="ECO:0000256" key="4">
    <source>
        <dbReference type="ARBA" id="ARBA00022840"/>
    </source>
</evidence>
<dbReference type="Pfam" id="PF02540">
    <property type="entry name" value="NAD_synthase"/>
    <property type="match status" value="1"/>
</dbReference>
<evidence type="ECO:0000256" key="1">
    <source>
        <dbReference type="ARBA" id="ARBA00004790"/>
    </source>
</evidence>
<evidence type="ECO:0000313" key="10">
    <source>
        <dbReference type="EMBL" id="CDN51986.1"/>
    </source>
</evidence>
<evidence type="ECO:0000313" key="11">
    <source>
        <dbReference type="Proteomes" id="UP000028181"/>
    </source>
</evidence>
<keyword evidence="10" id="KW-0614">Plasmid</keyword>
<dbReference type="GO" id="GO:0004359">
    <property type="term" value="F:glutaminase activity"/>
    <property type="evidence" value="ECO:0007669"/>
    <property type="project" value="InterPro"/>
</dbReference>
<dbReference type="GO" id="GO:0003952">
    <property type="term" value="F:NAD+ synthase (glutamine-hydrolyzing) activity"/>
    <property type="evidence" value="ECO:0007669"/>
    <property type="project" value="InterPro"/>
</dbReference>
<dbReference type="Proteomes" id="UP000028181">
    <property type="component" value="Plasmid pHAMBI540a"/>
</dbReference>
<sequence length="215" mass="22760">MRELQESGHAAKFMAVRFPFGVQADEANAVKALGTSGAGHAMVVNSKAPADAMLAAAQDGGLAFADAGRRDFILVNIEARQRIIVQFALTGALGSLVIDTDQAAEAVMGFFTKIGDGAADIVPQAGLNKRRVRLLAKRVSARTSWCSRCPQPISRTSGRCAPTRRPTASAMTRSTISSKASRSVRKSSITRARDSCGRDPVYGLTGSPVRPDEAR</sequence>
<dbReference type="KEGG" id="ngg:RG540_PA13100"/>
<comment type="pathway">
    <text evidence="1">Cofactor biosynthesis; NAD(+) biosynthesis.</text>
</comment>
<accession>A0A068T1Q9</accession>
<comment type="catalytic activity">
    <reaction evidence="7">
        <text>deamido-NAD(+) + NH4(+) + ATP = AMP + diphosphate + NAD(+) + H(+)</text>
        <dbReference type="Rhea" id="RHEA:21188"/>
        <dbReference type="ChEBI" id="CHEBI:15378"/>
        <dbReference type="ChEBI" id="CHEBI:28938"/>
        <dbReference type="ChEBI" id="CHEBI:30616"/>
        <dbReference type="ChEBI" id="CHEBI:33019"/>
        <dbReference type="ChEBI" id="CHEBI:57540"/>
        <dbReference type="ChEBI" id="CHEBI:58437"/>
        <dbReference type="ChEBI" id="CHEBI:456215"/>
        <dbReference type="EC" id="6.3.1.5"/>
    </reaction>
</comment>
<evidence type="ECO:0000256" key="6">
    <source>
        <dbReference type="RuleBase" id="RU003811"/>
    </source>
</evidence>